<comment type="similarity">
    <text evidence="2">Belongs to the peptidase C13 family.</text>
</comment>
<dbReference type="EMBL" id="QXFU01000641">
    <property type="protein sequence ID" value="KAE9026193.1"/>
    <property type="molecule type" value="Genomic_DNA"/>
</dbReference>
<feature type="chain" id="PRO_5036165202" evidence="6">
    <location>
        <begin position="22"/>
        <end position="376"/>
    </location>
</feature>
<dbReference type="Proteomes" id="UP000429607">
    <property type="component" value="Unassembled WGS sequence"/>
</dbReference>
<evidence type="ECO:0000313" key="11">
    <source>
        <dbReference type="Proteomes" id="UP000434957"/>
    </source>
</evidence>
<dbReference type="EMBL" id="QXFV01000671">
    <property type="protein sequence ID" value="KAE9031213.1"/>
    <property type="molecule type" value="Genomic_DNA"/>
</dbReference>
<comment type="caution">
    <text evidence="7">The sequence shown here is derived from an EMBL/GenBank/DDBJ whole genome shotgun (WGS) entry which is preliminary data.</text>
</comment>
<dbReference type="PANTHER" id="PTHR48067">
    <property type="entry name" value="GPI-ANCHOR TRANSAMIDASE"/>
    <property type="match status" value="1"/>
</dbReference>
<protein>
    <submittedName>
        <fullName evidence="7">GPI-anchor transamidase</fullName>
    </submittedName>
</protein>
<dbReference type="GO" id="GO:0006506">
    <property type="term" value="P:GPI anchor biosynthetic process"/>
    <property type="evidence" value="ECO:0007669"/>
    <property type="project" value="UniProtKB-UniPathway"/>
</dbReference>
<sequence>MARPTLLLWMLLLLALGCVCAEEYHRHTNNWAVIVDTSRFWSNYRHVANALSLYHSVKRLGIPDSQIILMLADQMPCNARNCFPGQIFNSRTQKINLYGKNVEVDYRGSEVSVANFITVLTGRHEPGTPASKKLDTDENSNIFLYMSGHGGDGFLKFQDFEEMSSQDLADSIQEMHVKKRYNEIFFMVDTCQAGSLSNALESPKVVTIGSSQTGENSYAHHSDFELGLSVIDRFTFSTLDYLQRMKVGDSIRNGTLRDLFNFYDPKMLISTPDYRTDILGRSIDEVPITDFLGSMLDVHLHSDDEAYPIEASPVSVAPSPKASAVDEATDVLDMSSQRGGSNSSPTCVQCFQFTKEFLVGAAAAIIGAVFVTSKGV</sequence>
<dbReference type="OrthoDB" id="192611at2759"/>
<accession>A0A6A3MDC4</accession>
<feature type="active site" description="Nucleophile" evidence="5">
    <location>
        <position position="191"/>
    </location>
</feature>
<reference evidence="10 12" key="1">
    <citation type="submission" date="2018-09" db="EMBL/GenBank/DDBJ databases">
        <title>Genomic investigation of the strawberry pathogen Phytophthora fragariae indicates pathogenicity is determined by transcriptional variation in three key races.</title>
        <authorList>
            <person name="Adams T.M."/>
            <person name="Armitage A.D."/>
            <person name="Sobczyk M.K."/>
            <person name="Bates H.J."/>
            <person name="Dunwell J.M."/>
            <person name="Nellist C.F."/>
            <person name="Harrison R.J."/>
        </authorList>
    </citation>
    <scope>NUCLEOTIDE SEQUENCE [LARGE SCALE GENOMIC DNA]</scope>
    <source>
        <strain evidence="8 10">SCRP249</strain>
        <strain evidence="7 12">SCRP324</strain>
        <strain evidence="9 11">SCRP333</strain>
    </source>
</reference>
<dbReference type="Proteomes" id="UP000435112">
    <property type="component" value="Unassembled WGS sequence"/>
</dbReference>
<dbReference type="EMBL" id="QXFT01000663">
    <property type="protein sequence ID" value="KAE9338462.1"/>
    <property type="molecule type" value="Genomic_DNA"/>
</dbReference>
<gene>
    <name evidence="8" type="ORF">PR001_g11060</name>
    <name evidence="7" type="ORF">PR002_g10983</name>
    <name evidence="9" type="ORF">PR003_g11480</name>
</gene>
<dbReference type="UniPathway" id="UPA00196"/>
<name>A0A6A3MDC4_9STRA</name>
<keyword evidence="3" id="KW-0337">GPI-anchor biosynthesis</keyword>
<dbReference type="GO" id="GO:0016255">
    <property type="term" value="P:attachment of GPI anchor to protein"/>
    <property type="evidence" value="ECO:0007669"/>
    <property type="project" value="InterPro"/>
</dbReference>
<evidence type="ECO:0000256" key="6">
    <source>
        <dbReference type="SAM" id="SignalP"/>
    </source>
</evidence>
<keyword evidence="11" id="KW-1185">Reference proteome</keyword>
<dbReference type="PROSITE" id="PS51257">
    <property type="entry name" value="PROKAR_LIPOPROTEIN"/>
    <property type="match status" value="1"/>
</dbReference>
<feature type="active site" evidence="5">
    <location>
        <position position="149"/>
    </location>
</feature>
<evidence type="ECO:0000313" key="10">
    <source>
        <dbReference type="Proteomes" id="UP000429607"/>
    </source>
</evidence>
<dbReference type="Gene3D" id="3.40.50.1460">
    <property type="match status" value="1"/>
</dbReference>
<dbReference type="PANTHER" id="PTHR48067:SF1">
    <property type="entry name" value="GPI-ANCHOR TRANSAMIDASE"/>
    <property type="match status" value="1"/>
</dbReference>
<evidence type="ECO:0000313" key="9">
    <source>
        <dbReference type="EMBL" id="KAE9338462.1"/>
    </source>
</evidence>
<dbReference type="InterPro" id="IPR028361">
    <property type="entry name" value="GPI_transamidase"/>
</dbReference>
<dbReference type="PRINTS" id="PR00776">
    <property type="entry name" value="HEMOGLOBNASE"/>
</dbReference>
<organism evidence="7 12">
    <name type="scientific">Phytophthora rubi</name>
    <dbReference type="NCBI Taxonomy" id="129364"/>
    <lineage>
        <taxon>Eukaryota</taxon>
        <taxon>Sar</taxon>
        <taxon>Stramenopiles</taxon>
        <taxon>Oomycota</taxon>
        <taxon>Peronosporomycetes</taxon>
        <taxon>Peronosporales</taxon>
        <taxon>Peronosporaceae</taxon>
        <taxon>Phytophthora</taxon>
    </lineage>
</organism>
<evidence type="ECO:0000313" key="12">
    <source>
        <dbReference type="Proteomes" id="UP000435112"/>
    </source>
</evidence>
<dbReference type="Pfam" id="PF01650">
    <property type="entry name" value="Peptidase_C13"/>
    <property type="match status" value="1"/>
</dbReference>
<evidence type="ECO:0000256" key="2">
    <source>
        <dbReference type="ARBA" id="ARBA00009941"/>
    </source>
</evidence>
<dbReference type="Proteomes" id="UP000434957">
    <property type="component" value="Unassembled WGS sequence"/>
</dbReference>
<dbReference type="InterPro" id="IPR001096">
    <property type="entry name" value="Peptidase_C13"/>
</dbReference>
<comment type="pathway">
    <text evidence="1">Glycolipid biosynthesis; glycosylphosphatidylinositol-anchor biosynthesis.</text>
</comment>
<dbReference type="GO" id="GO:0042765">
    <property type="term" value="C:GPI-anchor transamidase complex"/>
    <property type="evidence" value="ECO:0007669"/>
    <property type="project" value="InterPro"/>
</dbReference>
<evidence type="ECO:0000256" key="4">
    <source>
        <dbReference type="ARBA" id="ARBA00022729"/>
    </source>
</evidence>
<dbReference type="PIRSF" id="PIRSF019663">
    <property type="entry name" value="Legumain"/>
    <property type="match status" value="1"/>
</dbReference>
<dbReference type="FunFam" id="3.40.50.1460:FF:000021">
    <property type="entry name" value="GPI-anchor transamidase"/>
    <property type="match status" value="1"/>
</dbReference>
<evidence type="ECO:0000256" key="5">
    <source>
        <dbReference type="PIRSR" id="PIRSR019663-1"/>
    </source>
</evidence>
<dbReference type="AlphaFoldDB" id="A0A6A3MDC4"/>
<evidence type="ECO:0000256" key="3">
    <source>
        <dbReference type="ARBA" id="ARBA00022502"/>
    </source>
</evidence>
<evidence type="ECO:0000256" key="1">
    <source>
        <dbReference type="ARBA" id="ARBA00004687"/>
    </source>
</evidence>
<dbReference type="GO" id="GO:0003923">
    <property type="term" value="F:GPI-anchor transamidase activity"/>
    <property type="evidence" value="ECO:0007669"/>
    <property type="project" value="InterPro"/>
</dbReference>
<evidence type="ECO:0000313" key="8">
    <source>
        <dbReference type="EMBL" id="KAE9031213.1"/>
    </source>
</evidence>
<dbReference type="GO" id="GO:0006508">
    <property type="term" value="P:proteolysis"/>
    <property type="evidence" value="ECO:0007669"/>
    <property type="project" value="InterPro"/>
</dbReference>
<keyword evidence="4 6" id="KW-0732">Signal</keyword>
<evidence type="ECO:0000313" key="7">
    <source>
        <dbReference type="EMBL" id="KAE9026193.1"/>
    </source>
</evidence>
<feature type="signal peptide" evidence="6">
    <location>
        <begin position="1"/>
        <end position="21"/>
    </location>
</feature>
<dbReference type="PIRSF" id="PIRSF500138">
    <property type="entry name" value="GPI8"/>
    <property type="match status" value="1"/>
</dbReference>
<proteinExistence type="inferred from homology"/>